<dbReference type="AlphaFoldDB" id="A0A0E9US23"/>
<protein>
    <submittedName>
        <fullName evidence="2">Uncharacterized protein</fullName>
    </submittedName>
</protein>
<keyword evidence="1" id="KW-1133">Transmembrane helix</keyword>
<evidence type="ECO:0000256" key="1">
    <source>
        <dbReference type="SAM" id="Phobius"/>
    </source>
</evidence>
<sequence length="80" mass="8822">MRLISCKMKALPFSLYTAITARSGTVPPTGYLGHIPLSVLIAVKSTFSLHQSVCDNNRLFMLFLFSSCPIATLIVEYVII</sequence>
<reference evidence="2" key="2">
    <citation type="journal article" date="2015" name="Fish Shellfish Immunol.">
        <title>Early steps in the European eel (Anguilla anguilla)-Vibrio vulnificus interaction in the gills: Role of the RtxA13 toxin.</title>
        <authorList>
            <person name="Callol A."/>
            <person name="Pajuelo D."/>
            <person name="Ebbesson L."/>
            <person name="Teles M."/>
            <person name="MacKenzie S."/>
            <person name="Amaro C."/>
        </authorList>
    </citation>
    <scope>NUCLEOTIDE SEQUENCE</scope>
</reference>
<keyword evidence="1" id="KW-0812">Transmembrane</keyword>
<feature type="transmembrane region" description="Helical" evidence="1">
    <location>
        <begin position="59"/>
        <end position="79"/>
    </location>
</feature>
<accession>A0A0E9US23</accession>
<reference evidence="2" key="1">
    <citation type="submission" date="2014-11" db="EMBL/GenBank/DDBJ databases">
        <authorList>
            <person name="Amaro Gonzalez C."/>
        </authorList>
    </citation>
    <scope>NUCLEOTIDE SEQUENCE</scope>
</reference>
<proteinExistence type="predicted"/>
<dbReference type="EMBL" id="GBXM01039898">
    <property type="protein sequence ID" value="JAH68679.1"/>
    <property type="molecule type" value="Transcribed_RNA"/>
</dbReference>
<evidence type="ECO:0000313" key="2">
    <source>
        <dbReference type="EMBL" id="JAH68679.1"/>
    </source>
</evidence>
<name>A0A0E9US23_ANGAN</name>
<keyword evidence="1" id="KW-0472">Membrane</keyword>
<organism evidence="2">
    <name type="scientific">Anguilla anguilla</name>
    <name type="common">European freshwater eel</name>
    <name type="synonym">Muraena anguilla</name>
    <dbReference type="NCBI Taxonomy" id="7936"/>
    <lineage>
        <taxon>Eukaryota</taxon>
        <taxon>Metazoa</taxon>
        <taxon>Chordata</taxon>
        <taxon>Craniata</taxon>
        <taxon>Vertebrata</taxon>
        <taxon>Euteleostomi</taxon>
        <taxon>Actinopterygii</taxon>
        <taxon>Neopterygii</taxon>
        <taxon>Teleostei</taxon>
        <taxon>Anguilliformes</taxon>
        <taxon>Anguillidae</taxon>
        <taxon>Anguilla</taxon>
    </lineage>
</organism>